<evidence type="ECO:0008006" key="3">
    <source>
        <dbReference type="Google" id="ProtNLM"/>
    </source>
</evidence>
<gene>
    <name evidence="1" type="ORF">QIS96_06290</name>
</gene>
<evidence type="ECO:0000313" key="2">
    <source>
        <dbReference type="Proteomes" id="UP001223978"/>
    </source>
</evidence>
<organism evidence="1 2">
    <name type="scientific">Streptomyces cavernicola</name>
    <dbReference type="NCBI Taxonomy" id="3043613"/>
    <lineage>
        <taxon>Bacteria</taxon>
        <taxon>Bacillati</taxon>
        <taxon>Actinomycetota</taxon>
        <taxon>Actinomycetes</taxon>
        <taxon>Kitasatosporales</taxon>
        <taxon>Streptomycetaceae</taxon>
        <taxon>Streptomyces</taxon>
    </lineage>
</organism>
<dbReference type="Proteomes" id="UP001223978">
    <property type="component" value="Unassembled WGS sequence"/>
</dbReference>
<sequence>MLIGIVAAVVFALLAAAGVAWWLLRDQSPLAGRPRVTDKTAGVSYGIPEGWKHQKGDLASPFTSAIVKQPSDGEVEKSTVIAGRGDGVPESELKETTELAARSNAEFFAPNGSSKLKESKSATVDGRAGHSTTVEMADGEGAKLYMRITVVSMGDSRSVFLLGFFPQLGTPEESDVDAVVASASFK</sequence>
<accession>A0ABT6S5S9</accession>
<protein>
    <recommendedName>
        <fullName evidence="3">Secreted protein</fullName>
    </recommendedName>
</protein>
<evidence type="ECO:0000313" key="1">
    <source>
        <dbReference type="EMBL" id="MDI3403435.1"/>
    </source>
</evidence>
<reference evidence="1 2" key="1">
    <citation type="submission" date="2023-05" db="EMBL/GenBank/DDBJ databases">
        <title>Draft genome sequence of Streptomyces sp. B-S-A6 isolated from a cave soil in Thailand.</title>
        <authorList>
            <person name="Chamroensaksri N."/>
            <person name="Muangham S."/>
        </authorList>
    </citation>
    <scope>NUCLEOTIDE SEQUENCE [LARGE SCALE GENOMIC DNA]</scope>
    <source>
        <strain evidence="1 2">B-S-A6</strain>
    </source>
</reference>
<name>A0ABT6S5S9_9ACTN</name>
<comment type="caution">
    <text evidence="1">The sequence shown here is derived from an EMBL/GenBank/DDBJ whole genome shotgun (WGS) entry which is preliminary data.</text>
</comment>
<dbReference type="EMBL" id="JASCIQ010000005">
    <property type="protein sequence ID" value="MDI3403435.1"/>
    <property type="molecule type" value="Genomic_DNA"/>
</dbReference>
<keyword evidence="2" id="KW-1185">Reference proteome</keyword>
<proteinExistence type="predicted"/>
<dbReference type="RefSeq" id="WP_282541390.1">
    <property type="nucleotide sequence ID" value="NZ_JASCIQ010000005.1"/>
</dbReference>